<feature type="region of interest" description="Disordered" evidence="1">
    <location>
        <begin position="1"/>
        <end position="43"/>
    </location>
</feature>
<dbReference type="Proteomes" id="UP000305778">
    <property type="component" value="Unassembled WGS sequence"/>
</dbReference>
<dbReference type="OrthoDB" id="9780884at2"/>
<accession>A0A4U0ST81</accession>
<evidence type="ECO:0000313" key="3">
    <source>
        <dbReference type="Proteomes" id="UP000305778"/>
    </source>
</evidence>
<organism evidence="2 3">
    <name type="scientific">Actinacidiphila oryziradicis</name>
    <dbReference type="NCBI Taxonomy" id="2571141"/>
    <lineage>
        <taxon>Bacteria</taxon>
        <taxon>Bacillati</taxon>
        <taxon>Actinomycetota</taxon>
        <taxon>Actinomycetes</taxon>
        <taxon>Kitasatosporales</taxon>
        <taxon>Streptomycetaceae</taxon>
        <taxon>Actinacidiphila</taxon>
    </lineage>
</organism>
<reference evidence="2 3" key="1">
    <citation type="submission" date="2019-04" db="EMBL/GenBank/DDBJ databases">
        <title>Streptomyces oryziradicis sp. nov., a novel actinomycete isolated from rhizosphere soil of rice (Oryza sativa L.).</title>
        <authorList>
            <person name="Li C."/>
        </authorList>
    </citation>
    <scope>NUCLEOTIDE SEQUENCE [LARGE SCALE GENOMIC DNA]</scope>
    <source>
        <strain evidence="2 3">NEAU-C40</strain>
    </source>
</reference>
<evidence type="ECO:0000313" key="2">
    <source>
        <dbReference type="EMBL" id="TKA13272.1"/>
    </source>
</evidence>
<dbReference type="AlphaFoldDB" id="A0A4U0ST81"/>
<name>A0A4U0ST81_9ACTN</name>
<sequence length="101" mass="10915">MTLDDPRPPAWAKAPNGVGTRVVSDTSCRPGAAGRAETPRLQSRARLHHQCRRHGARPAAQARVPRVKRVDVTVPRLGRGLDGTRVVVLADTHYGPIDRAG</sequence>
<keyword evidence="3" id="KW-1185">Reference proteome</keyword>
<protein>
    <recommendedName>
        <fullName evidence="4">Metallophosphoesterase</fullName>
    </recommendedName>
</protein>
<comment type="caution">
    <text evidence="2">The sequence shown here is derived from an EMBL/GenBank/DDBJ whole genome shotgun (WGS) entry which is preliminary data.</text>
</comment>
<dbReference type="EMBL" id="SUMC01000001">
    <property type="protein sequence ID" value="TKA13272.1"/>
    <property type="molecule type" value="Genomic_DNA"/>
</dbReference>
<gene>
    <name evidence="2" type="ORF">FCI23_00620</name>
</gene>
<evidence type="ECO:0000256" key="1">
    <source>
        <dbReference type="SAM" id="MobiDB-lite"/>
    </source>
</evidence>
<proteinExistence type="predicted"/>
<evidence type="ECO:0008006" key="4">
    <source>
        <dbReference type="Google" id="ProtNLM"/>
    </source>
</evidence>